<evidence type="ECO:0000256" key="1">
    <source>
        <dbReference type="SAM" id="MobiDB-lite"/>
    </source>
</evidence>
<dbReference type="AlphaFoldDB" id="A0A9W4UA10"/>
<evidence type="ECO:0000313" key="2">
    <source>
        <dbReference type="EMBL" id="CAI6329919.1"/>
    </source>
</evidence>
<name>A0A9W4UA10_9PLEO</name>
<gene>
    <name evidence="2" type="ORF">PDIGIT_LOCUS4174</name>
</gene>
<sequence length="56" mass="6321">MYLHNLIASTFSVLQAWQHKAGKADTHIQGDKHREPIQHPFNSSRGLRRAANGDGR</sequence>
<evidence type="ECO:0000313" key="3">
    <source>
        <dbReference type="Proteomes" id="UP001152607"/>
    </source>
</evidence>
<organism evidence="2 3">
    <name type="scientific">Periconia digitata</name>
    <dbReference type="NCBI Taxonomy" id="1303443"/>
    <lineage>
        <taxon>Eukaryota</taxon>
        <taxon>Fungi</taxon>
        <taxon>Dikarya</taxon>
        <taxon>Ascomycota</taxon>
        <taxon>Pezizomycotina</taxon>
        <taxon>Dothideomycetes</taxon>
        <taxon>Pleosporomycetidae</taxon>
        <taxon>Pleosporales</taxon>
        <taxon>Massarineae</taxon>
        <taxon>Periconiaceae</taxon>
        <taxon>Periconia</taxon>
    </lineage>
</organism>
<reference evidence="2" key="1">
    <citation type="submission" date="2023-01" db="EMBL/GenBank/DDBJ databases">
        <authorList>
            <person name="Van Ghelder C."/>
            <person name="Rancurel C."/>
        </authorList>
    </citation>
    <scope>NUCLEOTIDE SEQUENCE</scope>
    <source>
        <strain evidence="2">CNCM I-4278</strain>
    </source>
</reference>
<comment type="caution">
    <text evidence="2">The sequence shown here is derived from an EMBL/GenBank/DDBJ whole genome shotgun (WGS) entry which is preliminary data.</text>
</comment>
<feature type="compositionally biased region" description="Basic and acidic residues" evidence="1">
    <location>
        <begin position="24"/>
        <end position="37"/>
    </location>
</feature>
<protein>
    <submittedName>
        <fullName evidence="2">Uncharacterized protein</fullName>
    </submittedName>
</protein>
<dbReference type="Proteomes" id="UP001152607">
    <property type="component" value="Unassembled WGS sequence"/>
</dbReference>
<accession>A0A9W4UA10</accession>
<proteinExistence type="predicted"/>
<keyword evidence="3" id="KW-1185">Reference proteome</keyword>
<feature type="region of interest" description="Disordered" evidence="1">
    <location>
        <begin position="24"/>
        <end position="56"/>
    </location>
</feature>
<dbReference type="EMBL" id="CAOQHR010000002">
    <property type="protein sequence ID" value="CAI6329919.1"/>
    <property type="molecule type" value="Genomic_DNA"/>
</dbReference>